<comment type="caution">
    <text evidence="1">The sequence shown here is derived from an EMBL/GenBank/DDBJ whole genome shotgun (WGS) entry which is preliminary data.</text>
</comment>
<organism evidence="1 2">
    <name type="scientific">Macellibacteroides fermentans</name>
    <dbReference type="NCBI Taxonomy" id="879969"/>
    <lineage>
        <taxon>Bacteria</taxon>
        <taxon>Pseudomonadati</taxon>
        <taxon>Bacteroidota</taxon>
        <taxon>Bacteroidia</taxon>
        <taxon>Bacteroidales</taxon>
        <taxon>Porphyromonadaceae</taxon>
        <taxon>Macellibacteroides</taxon>
    </lineage>
</organism>
<protein>
    <submittedName>
        <fullName evidence="1">Uncharacterized protein</fullName>
    </submittedName>
</protein>
<sequence>MSNFKLKYLDSLLESDYILSPQKVVNDLWGSNAQEKMEFSYDAQEEKRRKSMSNAQERMEFSLSEKFLQIKKSC</sequence>
<name>A0A8E1ZY44_9PORP</name>
<dbReference type="EMBL" id="JACCCY010000001">
    <property type="protein sequence ID" value="NYI47965.1"/>
    <property type="molecule type" value="Genomic_DNA"/>
</dbReference>
<proteinExistence type="predicted"/>
<dbReference type="Proteomes" id="UP000574332">
    <property type="component" value="Unassembled WGS sequence"/>
</dbReference>
<reference evidence="1 2" key="1">
    <citation type="submission" date="2020-07" db="EMBL/GenBank/DDBJ databases">
        <title>Genomic Encyclopedia of Type Strains, Phase IV (KMG-IV): sequencing the most valuable type-strain genomes for metagenomic binning, comparative biology and taxonomic classification.</title>
        <authorList>
            <person name="Goeker M."/>
        </authorList>
    </citation>
    <scope>NUCLEOTIDE SEQUENCE [LARGE SCALE GENOMIC DNA]</scope>
    <source>
        <strain evidence="1 2">DSM 23697</strain>
    </source>
</reference>
<accession>A0A8E1ZY44</accession>
<evidence type="ECO:0000313" key="1">
    <source>
        <dbReference type="EMBL" id="NYI47965.1"/>
    </source>
</evidence>
<keyword evidence="2" id="KW-1185">Reference proteome</keyword>
<dbReference type="AlphaFoldDB" id="A0A8E1ZY44"/>
<gene>
    <name evidence="1" type="ORF">F5613_000010</name>
</gene>
<evidence type="ECO:0000313" key="2">
    <source>
        <dbReference type="Proteomes" id="UP000574332"/>
    </source>
</evidence>
<dbReference type="RefSeq" id="WP_179398210.1">
    <property type="nucleotide sequence ID" value="NZ_JACCCY010000001.1"/>
</dbReference>